<name>A0A915E500_9BILA</name>
<dbReference type="InterPro" id="IPR025714">
    <property type="entry name" value="Methyltranfer_dom"/>
</dbReference>
<accession>A0A915E500</accession>
<evidence type="ECO:0000313" key="3">
    <source>
        <dbReference type="WBParaSite" id="jg25857"/>
    </source>
</evidence>
<protein>
    <submittedName>
        <fullName evidence="3">Methyltransferase domain-containing protein</fullName>
    </submittedName>
</protein>
<dbReference type="Proteomes" id="UP000887574">
    <property type="component" value="Unplaced"/>
</dbReference>
<sequence length="114" mass="13226">MLKAENFLEVVDGRQMATKKYAVKIDPLAIEAQCQNRMLVGDSDYVAGYHICGTIDFEMESENCIISIGVRRNFEFEQSISKYINSTKCQIRVYDKRLLIPPQEFNFNLIHQKN</sequence>
<keyword evidence="2" id="KW-1185">Reference proteome</keyword>
<evidence type="ECO:0000313" key="2">
    <source>
        <dbReference type="Proteomes" id="UP000887574"/>
    </source>
</evidence>
<feature type="domain" description="Methyltransferase" evidence="1">
    <location>
        <begin position="15"/>
        <end position="95"/>
    </location>
</feature>
<reference evidence="3" key="1">
    <citation type="submission" date="2022-11" db="UniProtKB">
        <authorList>
            <consortium name="WormBaseParasite"/>
        </authorList>
    </citation>
    <scope>IDENTIFICATION</scope>
</reference>
<dbReference type="AlphaFoldDB" id="A0A915E500"/>
<proteinExistence type="predicted"/>
<organism evidence="2 3">
    <name type="scientific">Ditylenchus dipsaci</name>
    <dbReference type="NCBI Taxonomy" id="166011"/>
    <lineage>
        <taxon>Eukaryota</taxon>
        <taxon>Metazoa</taxon>
        <taxon>Ecdysozoa</taxon>
        <taxon>Nematoda</taxon>
        <taxon>Chromadorea</taxon>
        <taxon>Rhabditida</taxon>
        <taxon>Tylenchina</taxon>
        <taxon>Tylenchomorpha</taxon>
        <taxon>Sphaerularioidea</taxon>
        <taxon>Anguinidae</taxon>
        <taxon>Anguininae</taxon>
        <taxon>Ditylenchus</taxon>
    </lineage>
</organism>
<evidence type="ECO:0000259" key="1">
    <source>
        <dbReference type="Pfam" id="PF13383"/>
    </source>
</evidence>
<dbReference type="WBParaSite" id="jg25857">
    <property type="protein sequence ID" value="jg25857"/>
    <property type="gene ID" value="jg25857"/>
</dbReference>
<dbReference type="Pfam" id="PF13383">
    <property type="entry name" value="Methyltransf_22"/>
    <property type="match status" value="1"/>
</dbReference>